<dbReference type="PROSITE" id="PS51257">
    <property type="entry name" value="PROKAR_LIPOPROTEIN"/>
    <property type="match status" value="1"/>
</dbReference>
<dbReference type="EMBL" id="BMYO01000009">
    <property type="protein sequence ID" value="GHD67763.1"/>
    <property type="molecule type" value="Genomic_DNA"/>
</dbReference>
<keyword evidence="1" id="KW-0732">Signal</keyword>
<reference evidence="3" key="1">
    <citation type="journal article" date="2019" name="Int. J. Syst. Evol. Microbiol.">
        <title>The Global Catalogue of Microorganisms (GCM) 10K type strain sequencing project: providing services to taxonomists for standard genome sequencing and annotation.</title>
        <authorList>
            <consortium name="The Broad Institute Genomics Platform"/>
            <consortium name="The Broad Institute Genome Sequencing Center for Infectious Disease"/>
            <person name="Wu L."/>
            <person name="Ma J."/>
        </authorList>
    </citation>
    <scope>NUCLEOTIDE SEQUENCE [LARGE SCALE GENOMIC DNA]</scope>
    <source>
        <strain evidence="3">KCTC 23701</strain>
    </source>
</reference>
<proteinExistence type="predicted"/>
<keyword evidence="2" id="KW-0449">Lipoprotein</keyword>
<comment type="caution">
    <text evidence="2">The sequence shown here is derived from an EMBL/GenBank/DDBJ whole genome shotgun (WGS) entry which is preliminary data.</text>
</comment>
<dbReference type="RefSeq" id="WP_189461910.1">
    <property type="nucleotide sequence ID" value="NZ_BMYO01000009.1"/>
</dbReference>
<name>A0ABQ3H496_9NEIS</name>
<protein>
    <submittedName>
        <fullName evidence="2">Lipoprotein</fullName>
    </submittedName>
</protein>
<organism evidence="2 3">
    <name type="scientific">Jeongeupia chitinilytica</name>
    <dbReference type="NCBI Taxonomy" id="1041641"/>
    <lineage>
        <taxon>Bacteria</taxon>
        <taxon>Pseudomonadati</taxon>
        <taxon>Pseudomonadota</taxon>
        <taxon>Betaproteobacteria</taxon>
        <taxon>Neisseriales</taxon>
        <taxon>Chitinibacteraceae</taxon>
        <taxon>Jeongeupia</taxon>
    </lineage>
</organism>
<evidence type="ECO:0000313" key="3">
    <source>
        <dbReference type="Proteomes" id="UP000604737"/>
    </source>
</evidence>
<feature type="chain" id="PRO_5046849731" evidence="1">
    <location>
        <begin position="26"/>
        <end position="168"/>
    </location>
</feature>
<evidence type="ECO:0000313" key="2">
    <source>
        <dbReference type="EMBL" id="GHD67763.1"/>
    </source>
</evidence>
<dbReference type="Proteomes" id="UP000604737">
    <property type="component" value="Unassembled WGS sequence"/>
</dbReference>
<feature type="signal peptide" evidence="1">
    <location>
        <begin position="1"/>
        <end position="25"/>
    </location>
</feature>
<accession>A0ABQ3H496</accession>
<sequence length="168" mass="16774">MTTRRMLGATTLVAAALFATGCANTSSNVYNRDQMMQAATVQSGAIENIRSVKMEDSTGVGTVAGGAIGGIAAGGNIGGGNGQIVAGILGAIVGGLAGNAIEKGVTQQDAYEVTVRLDNGQRMVIVQKADAPLAVGQRVDILTDHKSTRVVPAGSGIVPQGAPQAAPM</sequence>
<evidence type="ECO:0000256" key="1">
    <source>
        <dbReference type="SAM" id="SignalP"/>
    </source>
</evidence>
<keyword evidence="3" id="KW-1185">Reference proteome</keyword>
<gene>
    <name evidence="2" type="primary">pcp</name>
    <name evidence="2" type="ORF">GCM10007350_31920</name>
</gene>